<dbReference type="PROSITE" id="PS51857">
    <property type="entry name" value="CSD_2"/>
    <property type="match status" value="1"/>
</dbReference>
<reference evidence="3" key="1">
    <citation type="submission" date="2023-10" db="EMBL/GenBank/DDBJ databases">
        <title>The first scallop-associated chemosynthetic bacterial symbiont.</title>
        <authorList>
            <person name="Lin Y.-T."/>
            <person name="Sun J."/>
            <person name="Ip J.C.-H."/>
            <person name="He X."/>
            <person name="Gao Z.-M."/>
            <person name="Perez M."/>
            <person name="Xu T."/>
            <person name="Qian P.-Y."/>
            <person name="Qiu J.-W."/>
        </authorList>
    </citation>
    <scope>NUCLEOTIDE SEQUENCE</scope>
    <source>
        <strain evidence="3">Gill1</strain>
    </source>
</reference>
<proteinExistence type="predicted"/>
<dbReference type="GO" id="GO:0005829">
    <property type="term" value="C:cytosol"/>
    <property type="evidence" value="ECO:0007669"/>
    <property type="project" value="UniProtKB-ARBA"/>
</dbReference>
<keyword evidence="1" id="KW-1133">Transmembrane helix</keyword>
<dbReference type="SUPFAM" id="SSF50249">
    <property type="entry name" value="Nucleic acid-binding proteins"/>
    <property type="match status" value="1"/>
</dbReference>
<evidence type="ECO:0000259" key="2">
    <source>
        <dbReference type="PROSITE" id="PS51857"/>
    </source>
</evidence>
<dbReference type="EMBL" id="CP138327">
    <property type="protein sequence ID" value="WXT99771.1"/>
    <property type="molecule type" value="Genomic_DNA"/>
</dbReference>
<protein>
    <recommendedName>
        <fullName evidence="2">CSD domain-containing protein</fullName>
    </recommendedName>
</protein>
<name>A0AAU6PFH6_9GAMM</name>
<sequence>MAKMKGEVSKFGTKGYGFIIGDDGEQYFVHQKSVFSKSRLKVGTRVQFNTENSDKGWVANTVELADGTKASKSKPKSPSQPMSNGTIKGLFAILFIAQIVVIYKVFLG</sequence>
<dbReference type="Gene3D" id="2.40.50.140">
    <property type="entry name" value="Nucleic acid-binding proteins"/>
    <property type="match status" value="1"/>
</dbReference>
<dbReference type="SMART" id="SM00357">
    <property type="entry name" value="CSP"/>
    <property type="match status" value="1"/>
</dbReference>
<dbReference type="InterPro" id="IPR011129">
    <property type="entry name" value="CSD"/>
</dbReference>
<dbReference type="GO" id="GO:0003676">
    <property type="term" value="F:nucleic acid binding"/>
    <property type="evidence" value="ECO:0007669"/>
    <property type="project" value="InterPro"/>
</dbReference>
<dbReference type="Pfam" id="PF00313">
    <property type="entry name" value="CSD"/>
    <property type="match status" value="1"/>
</dbReference>
<accession>A0AAU6PFH6</accession>
<keyword evidence="1" id="KW-0812">Transmembrane</keyword>
<keyword evidence="1" id="KW-0472">Membrane</keyword>
<feature type="domain" description="CSD" evidence="2">
    <location>
        <begin position="3"/>
        <end position="64"/>
    </location>
</feature>
<organism evidence="3">
    <name type="scientific">Catillopecten margaritatus gill symbiont</name>
    <dbReference type="NCBI Taxonomy" id="3083288"/>
    <lineage>
        <taxon>Bacteria</taxon>
        <taxon>Pseudomonadati</taxon>
        <taxon>Pseudomonadota</taxon>
        <taxon>Gammaproteobacteria</taxon>
        <taxon>sulfur-oxidizing symbionts</taxon>
    </lineage>
</organism>
<dbReference type="InterPro" id="IPR002059">
    <property type="entry name" value="CSP_DNA-bd"/>
</dbReference>
<feature type="transmembrane region" description="Helical" evidence="1">
    <location>
        <begin position="86"/>
        <end position="106"/>
    </location>
</feature>
<gene>
    <name evidence="3" type="ORF">Ctma_0475</name>
</gene>
<dbReference type="InterPro" id="IPR012340">
    <property type="entry name" value="NA-bd_OB-fold"/>
</dbReference>
<evidence type="ECO:0000256" key="1">
    <source>
        <dbReference type="SAM" id="Phobius"/>
    </source>
</evidence>
<dbReference type="AlphaFoldDB" id="A0AAU6PFH6"/>
<evidence type="ECO:0000313" key="3">
    <source>
        <dbReference type="EMBL" id="WXT99771.1"/>
    </source>
</evidence>